<dbReference type="Proteomes" id="UP001218188">
    <property type="component" value="Unassembled WGS sequence"/>
</dbReference>
<organism evidence="1 2">
    <name type="scientific">Mycena alexandri</name>
    <dbReference type="NCBI Taxonomy" id="1745969"/>
    <lineage>
        <taxon>Eukaryota</taxon>
        <taxon>Fungi</taxon>
        <taxon>Dikarya</taxon>
        <taxon>Basidiomycota</taxon>
        <taxon>Agaricomycotina</taxon>
        <taxon>Agaricomycetes</taxon>
        <taxon>Agaricomycetidae</taxon>
        <taxon>Agaricales</taxon>
        <taxon>Marasmiineae</taxon>
        <taxon>Mycenaceae</taxon>
        <taxon>Mycena</taxon>
    </lineage>
</organism>
<dbReference type="SUPFAM" id="SSF52047">
    <property type="entry name" value="RNI-like"/>
    <property type="match status" value="1"/>
</dbReference>
<protein>
    <submittedName>
        <fullName evidence="1">Uncharacterized protein</fullName>
    </submittedName>
</protein>
<accession>A0AAD6SBN3</accession>
<keyword evidence="2" id="KW-1185">Reference proteome</keyword>
<evidence type="ECO:0000313" key="1">
    <source>
        <dbReference type="EMBL" id="KAJ7024540.1"/>
    </source>
</evidence>
<name>A0AAD6SBN3_9AGAR</name>
<dbReference type="EMBL" id="JARJCM010000168">
    <property type="protein sequence ID" value="KAJ7024540.1"/>
    <property type="molecule type" value="Genomic_DNA"/>
</dbReference>
<reference evidence="1" key="1">
    <citation type="submission" date="2023-03" db="EMBL/GenBank/DDBJ databases">
        <title>Massive genome expansion in bonnet fungi (Mycena s.s.) driven by repeated elements and novel gene families across ecological guilds.</title>
        <authorList>
            <consortium name="Lawrence Berkeley National Laboratory"/>
            <person name="Harder C.B."/>
            <person name="Miyauchi S."/>
            <person name="Viragh M."/>
            <person name="Kuo A."/>
            <person name="Thoen E."/>
            <person name="Andreopoulos B."/>
            <person name="Lu D."/>
            <person name="Skrede I."/>
            <person name="Drula E."/>
            <person name="Henrissat B."/>
            <person name="Morin E."/>
            <person name="Kohler A."/>
            <person name="Barry K."/>
            <person name="LaButti K."/>
            <person name="Morin E."/>
            <person name="Salamov A."/>
            <person name="Lipzen A."/>
            <person name="Mereny Z."/>
            <person name="Hegedus B."/>
            <person name="Baldrian P."/>
            <person name="Stursova M."/>
            <person name="Weitz H."/>
            <person name="Taylor A."/>
            <person name="Grigoriev I.V."/>
            <person name="Nagy L.G."/>
            <person name="Martin F."/>
            <person name="Kauserud H."/>
        </authorList>
    </citation>
    <scope>NUCLEOTIDE SEQUENCE</scope>
    <source>
        <strain evidence="1">CBHHK200</strain>
    </source>
</reference>
<dbReference type="AlphaFoldDB" id="A0AAD6SBN3"/>
<proteinExistence type="predicted"/>
<gene>
    <name evidence="1" type="ORF">C8F04DRAFT_1270234</name>
</gene>
<evidence type="ECO:0000313" key="2">
    <source>
        <dbReference type="Proteomes" id="UP001218188"/>
    </source>
</evidence>
<sequence length="302" mass="34312">MSLLYWYLPGYGQTTSDRAFLDPFIPRVWFNNSIPLLASVELNSVPVMWHVPHSFENLESVDLSDFPSMSPIGWEIFAALFAAALRLRILRIGNIRVASLEVLDVRFVGSSLLGRLLQRMDFPNIQTFVARGFYQVDLDATLMCAHLLSRVTRFVLRGWMGEVEDMWPLFDRLSAIETLDLTHARGEVFRSFHDWTAVRGAGDDGFPVGSVTALFVGHVDTSMLVSYCKLRGVGVVGAMPYVPLRRLRLEAPSFSRAATARTKEELSWLRKNLPSVRLTYCYQECRQVLSTITSHSLHHHFE</sequence>
<comment type="caution">
    <text evidence="1">The sequence shown here is derived from an EMBL/GenBank/DDBJ whole genome shotgun (WGS) entry which is preliminary data.</text>
</comment>